<protein>
    <recommendedName>
        <fullName evidence="10">ML-like domain-containing protein</fullName>
    </recommendedName>
</protein>
<feature type="transmembrane region" description="Helical" evidence="8">
    <location>
        <begin position="532"/>
        <end position="552"/>
    </location>
</feature>
<feature type="transmembrane region" description="Helical" evidence="8">
    <location>
        <begin position="593"/>
        <end position="620"/>
    </location>
</feature>
<dbReference type="Proteomes" id="UP001152885">
    <property type="component" value="Unassembled WGS sequence"/>
</dbReference>
<keyword evidence="4 9" id="KW-0732">Signal</keyword>
<dbReference type="InterPro" id="IPR040241">
    <property type="entry name" value="TRP_Flc/Pkd2-like"/>
</dbReference>
<feature type="transmembrane region" description="Helical" evidence="8">
    <location>
        <begin position="173"/>
        <end position="196"/>
    </location>
</feature>
<feature type="transmembrane region" description="Helical" evidence="8">
    <location>
        <begin position="413"/>
        <end position="433"/>
    </location>
</feature>
<evidence type="ECO:0000259" key="10">
    <source>
        <dbReference type="SMART" id="SM01320"/>
    </source>
</evidence>
<dbReference type="SMART" id="SM01320">
    <property type="entry name" value="TRP_N"/>
    <property type="match status" value="1"/>
</dbReference>
<keyword evidence="3 8" id="KW-0812">Transmembrane</keyword>
<evidence type="ECO:0000256" key="6">
    <source>
        <dbReference type="ARBA" id="ARBA00023136"/>
    </source>
</evidence>
<organism evidence="11 12">
    <name type="scientific">Candida verbasci</name>
    <dbReference type="NCBI Taxonomy" id="1227364"/>
    <lineage>
        <taxon>Eukaryota</taxon>
        <taxon>Fungi</taxon>
        <taxon>Dikarya</taxon>
        <taxon>Ascomycota</taxon>
        <taxon>Saccharomycotina</taxon>
        <taxon>Pichiomycetes</taxon>
        <taxon>Debaryomycetaceae</taxon>
        <taxon>Candida/Lodderomyces clade</taxon>
        <taxon>Candida</taxon>
    </lineage>
</organism>
<accession>A0A9W4X8C7</accession>
<feature type="compositionally biased region" description="Polar residues" evidence="7">
    <location>
        <begin position="685"/>
        <end position="732"/>
    </location>
</feature>
<dbReference type="GO" id="GO:0055085">
    <property type="term" value="P:transmembrane transport"/>
    <property type="evidence" value="ECO:0007669"/>
    <property type="project" value="TreeGrafter"/>
</dbReference>
<evidence type="ECO:0000256" key="8">
    <source>
        <dbReference type="SAM" id="Phobius"/>
    </source>
</evidence>
<dbReference type="Pfam" id="PF14558">
    <property type="entry name" value="TRP_N"/>
    <property type="match status" value="1"/>
</dbReference>
<evidence type="ECO:0000256" key="9">
    <source>
        <dbReference type="SAM" id="SignalP"/>
    </source>
</evidence>
<feature type="compositionally biased region" description="Polar residues" evidence="7">
    <location>
        <begin position="740"/>
        <end position="749"/>
    </location>
</feature>
<comment type="caution">
    <text evidence="11">The sequence shown here is derived from an EMBL/GenBank/DDBJ whole genome shotgun (WGS) entry which is preliminary data.</text>
</comment>
<gene>
    <name evidence="11" type="ORF">CANVERA_P0381</name>
</gene>
<comment type="similarity">
    <text evidence="2">Belongs to the transient receptor potential (TRP) ion channel family.</text>
</comment>
<comment type="subcellular location">
    <subcellularLocation>
        <location evidence="1">Membrane</location>
        <topology evidence="1">Multi-pass membrane protein</topology>
    </subcellularLocation>
</comment>
<feature type="region of interest" description="Disordered" evidence="7">
    <location>
        <begin position="664"/>
        <end position="757"/>
    </location>
</feature>
<evidence type="ECO:0000256" key="5">
    <source>
        <dbReference type="ARBA" id="ARBA00022989"/>
    </source>
</evidence>
<feature type="transmembrane region" description="Helical" evidence="8">
    <location>
        <begin position="439"/>
        <end position="457"/>
    </location>
</feature>
<dbReference type="PANTHER" id="PTHR31145">
    <property type="entry name" value="INTEGRAL MEMBRANE PROTEIN (AFU_ORTHOLOGUE AFUA_7G01610)"/>
    <property type="match status" value="1"/>
</dbReference>
<dbReference type="AlphaFoldDB" id="A0A9W4X8C7"/>
<feature type="transmembrane region" description="Helical" evidence="8">
    <location>
        <begin position="504"/>
        <end position="523"/>
    </location>
</feature>
<dbReference type="GO" id="GO:0009272">
    <property type="term" value="P:fungal-type cell wall biogenesis"/>
    <property type="evidence" value="ECO:0007669"/>
    <property type="project" value="TreeGrafter"/>
</dbReference>
<keyword evidence="12" id="KW-1185">Reference proteome</keyword>
<evidence type="ECO:0000256" key="4">
    <source>
        <dbReference type="ARBA" id="ARBA00022729"/>
    </source>
</evidence>
<dbReference type="PANTHER" id="PTHR31145:SF2">
    <property type="entry name" value="FLAVIN CARRIER PROTEIN 2"/>
    <property type="match status" value="1"/>
</dbReference>
<dbReference type="Pfam" id="PF06011">
    <property type="entry name" value="TRP"/>
    <property type="match status" value="1"/>
</dbReference>
<evidence type="ECO:0000256" key="7">
    <source>
        <dbReference type="SAM" id="MobiDB-lite"/>
    </source>
</evidence>
<dbReference type="InterPro" id="IPR032800">
    <property type="entry name" value="TRP_N"/>
</dbReference>
<feature type="transmembrane region" description="Helical" evidence="8">
    <location>
        <begin position="208"/>
        <end position="227"/>
    </location>
</feature>
<feature type="chain" id="PRO_5040970882" description="ML-like domain-containing protein" evidence="9">
    <location>
        <begin position="21"/>
        <end position="757"/>
    </location>
</feature>
<evidence type="ECO:0000256" key="3">
    <source>
        <dbReference type="ARBA" id="ARBA00022692"/>
    </source>
</evidence>
<dbReference type="EMBL" id="CANTUO010000001">
    <property type="protein sequence ID" value="CAI5755865.1"/>
    <property type="molecule type" value="Genomic_DNA"/>
</dbReference>
<feature type="transmembrane region" description="Helical" evidence="8">
    <location>
        <begin position="558"/>
        <end position="581"/>
    </location>
</feature>
<evidence type="ECO:0000313" key="11">
    <source>
        <dbReference type="EMBL" id="CAI5755865.1"/>
    </source>
</evidence>
<keyword evidence="6 8" id="KW-0472">Membrane</keyword>
<name>A0A9W4X8C7_9ASCO</name>
<feature type="transmembrane region" description="Helical" evidence="8">
    <location>
        <begin position="359"/>
        <end position="385"/>
    </location>
</feature>
<dbReference type="OrthoDB" id="5212126at2759"/>
<dbReference type="InterPro" id="IPR010308">
    <property type="entry name" value="TRP_C"/>
</dbReference>
<keyword evidence="5 8" id="KW-1133">Transmembrane helix</keyword>
<feature type="domain" description="ML-like" evidence="10">
    <location>
        <begin position="22"/>
        <end position="170"/>
    </location>
</feature>
<sequence length="757" mass="84772">MLFQNIINVWLITCVTVISATKYIKSTSLLTCMDNSQFTASYFDIIFYPDNSTVYFNVNALSSIDTKNVTANINLITYGLNVLQRNISLCDLDYINEANQNNNPLCPLTSGHLDLNSHYQLGESVTSEVPGVAYTIPDLDARVRVVIYESGTTNQLACVEATLSNGKTVQTKYAAWPIAAVSGLGVITSGVISVIGHSNTAAHIASNSMSLFIYFQSLSITAMMAVARVPPIAAAWAQNFMWSLGIVRVGFIQDISNWYVQATGGTPTDVVKSDYLSISVQKARKFAKRFVQEYTSEFTTTLMKRANIMLDSDTFGSADNLDSSLYSTDEKATDNAGKILVLRGIQRVAYLASIEITDIFMTGIMFLLFFMFVMLVCLMLFKAIIEILVRSKMMNEGKFNEYRQQWGLIIKGTLYRLLVIALPQISLLCIWQLTARDSAGTIVVAVFLLVISCLLLLQASTRVIMKGKRSVKQFKNPAYLLFGDGKFLNKFGFLYVQFRADKYWFILVSLIYIFIKSLLVAVLQKHGKPQSVIIWVIELIYLVVICWIRPYMDKRTNAFNITIGVINFINALFFMFFSQVFGQPTVVSSVMAVVYFVLNAVFALFLLLFTIVTCVLALVYKNPDTRYQPMKDDRVSFLPRFDQNNKNMKQDDMELMALGETAMKGHEHGGKQGSTIFDEDDSYEEQTFTRTNKNPYQITRDSFEQPATQPSSTIVGNSYNASSSLGSANTGFSYGKTGAHQGSNSSPKNPYNYPRQY</sequence>
<dbReference type="GO" id="GO:0016020">
    <property type="term" value="C:membrane"/>
    <property type="evidence" value="ECO:0007669"/>
    <property type="project" value="UniProtKB-SubCell"/>
</dbReference>
<evidence type="ECO:0000313" key="12">
    <source>
        <dbReference type="Proteomes" id="UP001152885"/>
    </source>
</evidence>
<reference evidence="11" key="1">
    <citation type="submission" date="2022-12" db="EMBL/GenBank/DDBJ databases">
        <authorList>
            <person name="Brejova B."/>
        </authorList>
    </citation>
    <scope>NUCLEOTIDE SEQUENCE</scope>
</reference>
<feature type="signal peptide" evidence="9">
    <location>
        <begin position="1"/>
        <end position="20"/>
    </location>
</feature>
<proteinExistence type="inferred from homology"/>
<evidence type="ECO:0000256" key="2">
    <source>
        <dbReference type="ARBA" id="ARBA00010642"/>
    </source>
</evidence>
<evidence type="ECO:0000256" key="1">
    <source>
        <dbReference type="ARBA" id="ARBA00004141"/>
    </source>
</evidence>